<dbReference type="PANTHER" id="PTHR46268">
    <property type="entry name" value="STRESS RESPONSE PROTEIN NHAX"/>
    <property type="match status" value="1"/>
</dbReference>
<dbReference type="EMBL" id="MUMY01000012">
    <property type="protein sequence ID" value="ONM47955.1"/>
    <property type="molecule type" value="Genomic_DNA"/>
</dbReference>
<evidence type="ECO:0000256" key="2">
    <source>
        <dbReference type="ARBA" id="ARBA00022741"/>
    </source>
</evidence>
<dbReference type="Proteomes" id="UP000188836">
    <property type="component" value="Unassembled WGS sequence"/>
</dbReference>
<reference evidence="5 6" key="1">
    <citation type="journal article" date="2016" name="Antonie Van Leeuwenhoek">
        <title>Nocardia donostiensis sp. nov., isolated from human respiratory specimens.</title>
        <authorList>
            <person name="Ercibengoa M."/>
            <person name="Bell M."/>
            <person name="Marimon J.M."/>
            <person name="Humrighouse B."/>
            <person name="Klenk H.P."/>
            <person name="Potter G."/>
            <person name="Perez-Trallero E."/>
        </authorList>
    </citation>
    <scope>NUCLEOTIDE SEQUENCE [LARGE SCALE GENOMIC DNA]</scope>
    <source>
        <strain evidence="5 6">X1655</strain>
    </source>
</reference>
<comment type="similarity">
    <text evidence="1">Belongs to the universal stress protein A family.</text>
</comment>
<accession>A0A1W0BGE3</accession>
<dbReference type="Pfam" id="PF00582">
    <property type="entry name" value="Usp"/>
    <property type="match status" value="2"/>
</dbReference>
<organism evidence="5 6">
    <name type="scientific">Nocardia donostiensis</name>
    <dbReference type="NCBI Taxonomy" id="1538463"/>
    <lineage>
        <taxon>Bacteria</taxon>
        <taxon>Bacillati</taxon>
        <taxon>Actinomycetota</taxon>
        <taxon>Actinomycetes</taxon>
        <taxon>Mycobacteriales</taxon>
        <taxon>Nocardiaceae</taxon>
        <taxon>Nocardia</taxon>
    </lineage>
</organism>
<keyword evidence="6" id="KW-1185">Reference proteome</keyword>
<dbReference type="InterPro" id="IPR014729">
    <property type="entry name" value="Rossmann-like_a/b/a_fold"/>
</dbReference>
<dbReference type="InterPro" id="IPR006016">
    <property type="entry name" value="UspA"/>
</dbReference>
<comment type="caution">
    <text evidence="5">The sequence shown here is derived from an EMBL/GenBank/DDBJ whole genome shotgun (WGS) entry which is preliminary data.</text>
</comment>
<proteinExistence type="inferred from homology"/>
<sequence length="291" mass="30753">MTVHTVPPVVVGIDGSPASLDALRWAARTAERHRAPMHLVYGIGAPIDYGPGISVIAFDNQAFRDDGETLLASAAKVARAAVNRPDELDIATSVTDPAPTPVLLERSHQARLVVVGTRGLGAIGRGILGSVSTSLARHAHCPVVVVPEIEPGSPDRTQSPVVVGVDGSACSTRAIDIAFDEASARGVGLIAVTTWSEFFRYESRNEMQEQASALQSESLAGHTERYPDVQITHVVAEDRPARRILREAENAQLIVVGSHGRGGFAGMTLGSVSQAVLHSTHIPVIIARPQV</sequence>
<evidence type="ECO:0000313" key="5">
    <source>
        <dbReference type="EMBL" id="ONM47955.1"/>
    </source>
</evidence>
<evidence type="ECO:0000259" key="4">
    <source>
        <dbReference type="Pfam" id="PF00582"/>
    </source>
</evidence>
<gene>
    <name evidence="5" type="ORF">B0T46_15065</name>
</gene>
<dbReference type="InterPro" id="IPR006015">
    <property type="entry name" value="Universal_stress_UspA"/>
</dbReference>
<dbReference type="PRINTS" id="PR01438">
    <property type="entry name" value="UNVRSLSTRESS"/>
</dbReference>
<feature type="domain" description="UspA" evidence="4">
    <location>
        <begin position="160"/>
        <end position="288"/>
    </location>
</feature>
<dbReference type="GO" id="GO:0005524">
    <property type="term" value="F:ATP binding"/>
    <property type="evidence" value="ECO:0007669"/>
    <property type="project" value="UniProtKB-KW"/>
</dbReference>
<keyword evidence="3" id="KW-0067">ATP-binding</keyword>
<dbReference type="AlphaFoldDB" id="A0A1W0BGE3"/>
<dbReference type="PANTHER" id="PTHR46268:SF27">
    <property type="entry name" value="UNIVERSAL STRESS PROTEIN RV2623"/>
    <property type="match status" value="1"/>
</dbReference>
<keyword evidence="2" id="KW-0547">Nucleotide-binding</keyword>
<dbReference type="STRING" id="1538463.B0T36_21555"/>
<dbReference type="OrthoDB" id="3174546at2"/>
<evidence type="ECO:0000256" key="3">
    <source>
        <dbReference type="ARBA" id="ARBA00022840"/>
    </source>
</evidence>
<evidence type="ECO:0000313" key="6">
    <source>
        <dbReference type="Proteomes" id="UP000188836"/>
    </source>
</evidence>
<dbReference type="RefSeq" id="WP_077117602.1">
    <property type="nucleotide sequence ID" value="NZ_LOKT01000016.1"/>
</dbReference>
<evidence type="ECO:0000256" key="1">
    <source>
        <dbReference type="ARBA" id="ARBA00008791"/>
    </source>
</evidence>
<dbReference type="SUPFAM" id="SSF52402">
    <property type="entry name" value="Adenine nucleotide alpha hydrolases-like"/>
    <property type="match status" value="2"/>
</dbReference>
<protein>
    <submittedName>
        <fullName evidence="5">Universal stress protein UspA</fullName>
    </submittedName>
</protein>
<dbReference type="Gene3D" id="3.40.50.620">
    <property type="entry name" value="HUPs"/>
    <property type="match status" value="2"/>
</dbReference>
<feature type="domain" description="UspA" evidence="4">
    <location>
        <begin position="8"/>
        <end position="147"/>
    </location>
</feature>
<name>A0A1W0BGE3_9NOCA</name>